<sequence>MDELQDLSPWPKPSRGFRIQTVLVFWRSSSRQTQCSTVCDTVIDAAMLVLSSLSHAIEQKKKKIAFFFLLEIDCDGHALPPCASLLIISSCLLPQFGGSSCRHLTTDSNAHYIYSLHISVLQTIIVMTGTIIELLLSFLALCMHQTNWLRRGDILQFFSLCYYIVSACVFSIGI</sequence>
<keyword evidence="3" id="KW-1185">Reference proteome</keyword>
<proteinExistence type="predicted"/>
<dbReference type="Proteomes" id="UP000006038">
    <property type="component" value="Chromosome 5"/>
</dbReference>
<accession>J3M632</accession>
<reference evidence="2" key="2">
    <citation type="submission" date="2013-04" db="UniProtKB">
        <authorList>
            <consortium name="EnsemblPlants"/>
        </authorList>
    </citation>
    <scope>IDENTIFICATION</scope>
</reference>
<dbReference type="Gramene" id="OB05G20560.1">
    <property type="protein sequence ID" value="OB05G20560.1"/>
    <property type="gene ID" value="OB05G20560"/>
</dbReference>
<evidence type="ECO:0000256" key="1">
    <source>
        <dbReference type="SAM" id="Phobius"/>
    </source>
</evidence>
<evidence type="ECO:0000313" key="2">
    <source>
        <dbReference type="EnsemblPlants" id="OB05G20560.1"/>
    </source>
</evidence>
<reference evidence="2" key="1">
    <citation type="journal article" date="2013" name="Nat. Commun.">
        <title>Whole-genome sequencing of Oryza brachyantha reveals mechanisms underlying Oryza genome evolution.</title>
        <authorList>
            <person name="Chen J."/>
            <person name="Huang Q."/>
            <person name="Gao D."/>
            <person name="Wang J."/>
            <person name="Lang Y."/>
            <person name="Liu T."/>
            <person name="Li B."/>
            <person name="Bai Z."/>
            <person name="Luis Goicoechea J."/>
            <person name="Liang C."/>
            <person name="Chen C."/>
            <person name="Zhang W."/>
            <person name="Sun S."/>
            <person name="Liao Y."/>
            <person name="Zhang X."/>
            <person name="Yang L."/>
            <person name="Song C."/>
            <person name="Wang M."/>
            <person name="Shi J."/>
            <person name="Liu G."/>
            <person name="Liu J."/>
            <person name="Zhou H."/>
            <person name="Zhou W."/>
            <person name="Yu Q."/>
            <person name="An N."/>
            <person name="Chen Y."/>
            <person name="Cai Q."/>
            <person name="Wang B."/>
            <person name="Liu B."/>
            <person name="Min J."/>
            <person name="Huang Y."/>
            <person name="Wu H."/>
            <person name="Li Z."/>
            <person name="Zhang Y."/>
            <person name="Yin Y."/>
            <person name="Song W."/>
            <person name="Jiang J."/>
            <person name="Jackson S.A."/>
            <person name="Wing R.A."/>
            <person name="Wang J."/>
            <person name="Chen M."/>
        </authorList>
    </citation>
    <scope>NUCLEOTIDE SEQUENCE [LARGE SCALE GENOMIC DNA]</scope>
    <source>
        <strain evidence="2">cv. IRGC 101232</strain>
    </source>
</reference>
<feature type="transmembrane region" description="Helical" evidence="1">
    <location>
        <begin position="154"/>
        <end position="173"/>
    </location>
</feature>
<evidence type="ECO:0000313" key="3">
    <source>
        <dbReference type="Proteomes" id="UP000006038"/>
    </source>
</evidence>
<keyword evidence="1" id="KW-0812">Transmembrane</keyword>
<dbReference type="EnsemblPlants" id="OB05G20560.1">
    <property type="protein sequence ID" value="OB05G20560.1"/>
    <property type="gene ID" value="OB05G20560"/>
</dbReference>
<organism evidence="2">
    <name type="scientific">Oryza brachyantha</name>
    <name type="common">malo sina</name>
    <dbReference type="NCBI Taxonomy" id="4533"/>
    <lineage>
        <taxon>Eukaryota</taxon>
        <taxon>Viridiplantae</taxon>
        <taxon>Streptophyta</taxon>
        <taxon>Embryophyta</taxon>
        <taxon>Tracheophyta</taxon>
        <taxon>Spermatophyta</taxon>
        <taxon>Magnoliopsida</taxon>
        <taxon>Liliopsida</taxon>
        <taxon>Poales</taxon>
        <taxon>Poaceae</taxon>
        <taxon>BOP clade</taxon>
        <taxon>Oryzoideae</taxon>
        <taxon>Oryzeae</taxon>
        <taxon>Oryzinae</taxon>
        <taxon>Oryza</taxon>
    </lineage>
</organism>
<dbReference type="AlphaFoldDB" id="J3M632"/>
<protein>
    <submittedName>
        <fullName evidence="2">Uncharacterized protein</fullName>
    </submittedName>
</protein>
<name>J3M632_ORYBR</name>
<keyword evidence="1" id="KW-1133">Transmembrane helix</keyword>
<dbReference type="HOGENOM" id="CLU_1542436_0_0_1"/>
<keyword evidence="1" id="KW-0472">Membrane</keyword>
<feature type="transmembrane region" description="Helical" evidence="1">
    <location>
        <begin position="112"/>
        <end position="142"/>
    </location>
</feature>